<accession>A0ABP9RI81</accession>
<evidence type="ECO:0000256" key="4">
    <source>
        <dbReference type="ARBA" id="ARBA00023160"/>
    </source>
</evidence>
<protein>
    <submittedName>
        <fullName evidence="5">ACP phosphodiesterase</fullName>
    </submittedName>
</protein>
<dbReference type="Pfam" id="PF04336">
    <property type="entry name" value="ACP_PD"/>
    <property type="match status" value="1"/>
</dbReference>
<evidence type="ECO:0000313" key="6">
    <source>
        <dbReference type="Proteomes" id="UP001500074"/>
    </source>
</evidence>
<keyword evidence="4" id="KW-0276">Fatty acid metabolism</keyword>
<dbReference type="Proteomes" id="UP001500074">
    <property type="component" value="Unassembled WGS sequence"/>
</dbReference>
<keyword evidence="4" id="KW-0275">Fatty acid biosynthesis</keyword>
<sequence length="186" mass="21064">MNFLAHGWLARGGTDEFLYGNLVADGVKGADLGDWAPAVAAGIRHHRRVDAWVDQHCVVRESRSRAPSWGRRYAGIALDMVWDHFVARDHLDTALIERCYRVLAARTAPARLATMMPLLIEQDWLSRYADLDFTCTAIANLGRRLQGPNRLAELVPWIEADYAGLERDFQALWPALNRELGIRRES</sequence>
<evidence type="ECO:0000256" key="1">
    <source>
        <dbReference type="ARBA" id="ARBA00022516"/>
    </source>
</evidence>
<gene>
    <name evidence="5" type="ORF">GCM10023342_28130</name>
</gene>
<evidence type="ECO:0000256" key="3">
    <source>
        <dbReference type="ARBA" id="ARBA00023098"/>
    </source>
</evidence>
<keyword evidence="2" id="KW-0378">Hydrolase</keyword>
<dbReference type="InterPro" id="IPR007431">
    <property type="entry name" value="ACP_PD"/>
</dbReference>
<comment type="caution">
    <text evidence="5">The sequence shown here is derived from an EMBL/GenBank/DDBJ whole genome shotgun (WGS) entry which is preliminary data.</text>
</comment>
<organism evidence="5 6">
    <name type="scientific">Modicisalibacter zincidurans</name>
    <dbReference type="NCBI Taxonomy" id="1178777"/>
    <lineage>
        <taxon>Bacteria</taxon>
        <taxon>Pseudomonadati</taxon>
        <taxon>Pseudomonadota</taxon>
        <taxon>Gammaproteobacteria</taxon>
        <taxon>Oceanospirillales</taxon>
        <taxon>Halomonadaceae</taxon>
        <taxon>Modicisalibacter</taxon>
    </lineage>
</organism>
<dbReference type="PANTHER" id="PTHR38764">
    <property type="entry name" value="ACYL CARRIER PROTEIN PHOSPHODIESTERASE"/>
    <property type="match status" value="1"/>
</dbReference>
<dbReference type="RefSeq" id="WP_031383553.1">
    <property type="nucleotide sequence ID" value="NZ_BAABKI010000028.1"/>
</dbReference>
<dbReference type="EMBL" id="BAABKI010000028">
    <property type="protein sequence ID" value="GAA5178237.1"/>
    <property type="molecule type" value="Genomic_DNA"/>
</dbReference>
<evidence type="ECO:0000313" key="5">
    <source>
        <dbReference type="EMBL" id="GAA5178237.1"/>
    </source>
</evidence>
<name>A0ABP9RI81_9GAMM</name>
<evidence type="ECO:0000256" key="2">
    <source>
        <dbReference type="ARBA" id="ARBA00022801"/>
    </source>
</evidence>
<keyword evidence="6" id="KW-1185">Reference proteome</keyword>
<reference evidence="6" key="1">
    <citation type="journal article" date="2019" name="Int. J. Syst. Evol. Microbiol.">
        <title>The Global Catalogue of Microorganisms (GCM) 10K type strain sequencing project: providing services to taxonomists for standard genome sequencing and annotation.</title>
        <authorList>
            <consortium name="The Broad Institute Genomics Platform"/>
            <consortium name="The Broad Institute Genome Sequencing Center for Infectious Disease"/>
            <person name="Wu L."/>
            <person name="Ma J."/>
        </authorList>
    </citation>
    <scope>NUCLEOTIDE SEQUENCE [LARGE SCALE GENOMIC DNA]</scope>
    <source>
        <strain evidence="6">JCM 18472</strain>
    </source>
</reference>
<keyword evidence="3" id="KW-0443">Lipid metabolism</keyword>
<dbReference type="PANTHER" id="PTHR38764:SF1">
    <property type="entry name" value="ACYL CARRIER PROTEIN PHOSPHODIESTERASE"/>
    <property type="match status" value="1"/>
</dbReference>
<proteinExistence type="predicted"/>
<keyword evidence="1" id="KW-0444">Lipid biosynthesis</keyword>